<accession>A0A6A5QEG7</accession>
<keyword evidence="2" id="KW-1185">Reference proteome</keyword>
<dbReference type="AlphaFoldDB" id="A0A6A5QEG7"/>
<dbReference type="OrthoDB" id="2119228at2759"/>
<proteinExistence type="predicted"/>
<gene>
    <name evidence="1" type="ORF">BDU57DRAFT_541919</name>
</gene>
<name>A0A6A5QEG7_AMPQU</name>
<dbReference type="Proteomes" id="UP000800096">
    <property type="component" value="Unassembled WGS sequence"/>
</dbReference>
<evidence type="ECO:0000313" key="1">
    <source>
        <dbReference type="EMBL" id="KAF1913268.1"/>
    </source>
</evidence>
<evidence type="ECO:0000313" key="2">
    <source>
        <dbReference type="Proteomes" id="UP000800096"/>
    </source>
</evidence>
<reference evidence="1" key="1">
    <citation type="journal article" date="2020" name="Stud. Mycol.">
        <title>101 Dothideomycetes genomes: a test case for predicting lifestyles and emergence of pathogens.</title>
        <authorList>
            <person name="Haridas S."/>
            <person name="Albert R."/>
            <person name="Binder M."/>
            <person name="Bloem J."/>
            <person name="Labutti K."/>
            <person name="Salamov A."/>
            <person name="Andreopoulos B."/>
            <person name="Baker S."/>
            <person name="Barry K."/>
            <person name="Bills G."/>
            <person name="Bluhm B."/>
            <person name="Cannon C."/>
            <person name="Castanera R."/>
            <person name="Culley D."/>
            <person name="Daum C."/>
            <person name="Ezra D."/>
            <person name="Gonzalez J."/>
            <person name="Henrissat B."/>
            <person name="Kuo A."/>
            <person name="Liang C."/>
            <person name="Lipzen A."/>
            <person name="Lutzoni F."/>
            <person name="Magnuson J."/>
            <person name="Mondo S."/>
            <person name="Nolan M."/>
            <person name="Ohm R."/>
            <person name="Pangilinan J."/>
            <person name="Park H.-J."/>
            <person name="Ramirez L."/>
            <person name="Alfaro M."/>
            <person name="Sun H."/>
            <person name="Tritt A."/>
            <person name="Yoshinaga Y."/>
            <person name="Zwiers L.-H."/>
            <person name="Turgeon B."/>
            <person name="Goodwin S."/>
            <person name="Spatafora J."/>
            <person name="Crous P."/>
            <person name="Grigoriev I."/>
        </authorList>
    </citation>
    <scope>NUCLEOTIDE SEQUENCE</scope>
    <source>
        <strain evidence="1">HMLAC05119</strain>
    </source>
</reference>
<dbReference type="EMBL" id="ML979139">
    <property type="protein sequence ID" value="KAF1913268.1"/>
    <property type="molecule type" value="Genomic_DNA"/>
</dbReference>
<protein>
    <submittedName>
        <fullName evidence="1">Uncharacterized protein</fullName>
    </submittedName>
</protein>
<organism evidence="1 2">
    <name type="scientific">Ampelomyces quisqualis</name>
    <name type="common">Powdery mildew agent</name>
    <dbReference type="NCBI Taxonomy" id="50730"/>
    <lineage>
        <taxon>Eukaryota</taxon>
        <taxon>Fungi</taxon>
        <taxon>Dikarya</taxon>
        <taxon>Ascomycota</taxon>
        <taxon>Pezizomycotina</taxon>
        <taxon>Dothideomycetes</taxon>
        <taxon>Pleosporomycetidae</taxon>
        <taxon>Pleosporales</taxon>
        <taxon>Pleosporineae</taxon>
        <taxon>Phaeosphaeriaceae</taxon>
        <taxon>Ampelomyces</taxon>
    </lineage>
</organism>
<sequence>MLATYLEAAKESYPTSLTPWDFNENPDMCSVKMETKDGGHCKATVECHEGGRLEYNPKGEGWNVCFVGGRQYFNDPRIGDFSITFTEKDGHNQGEGLTTPVLQVKQFKDWLAIPVNSLAAKYAKYSTCLMYQNVRARSCIPGPYSCHYTHNSVVDVSHSRRKEWECAIPMAPST</sequence>